<dbReference type="PROSITE" id="PS51257">
    <property type="entry name" value="PROKAR_LIPOPROTEIN"/>
    <property type="match status" value="1"/>
</dbReference>
<dbReference type="EMBL" id="SJPF01000001">
    <property type="protein sequence ID" value="TWT38327.1"/>
    <property type="molecule type" value="Genomic_DNA"/>
</dbReference>
<dbReference type="Proteomes" id="UP000318878">
    <property type="component" value="Unassembled WGS sequence"/>
</dbReference>
<accession>A0A5C5VK50</accession>
<comment type="caution">
    <text evidence="1">The sequence shown here is derived from an EMBL/GenBank/DDBJ whole genome shotgun (WGS) entry which is preliminary data.</text>
</comment>
<reference evidence="1 2" key="1">
    <citation type="submission" date="2019-02" db="EMBL/GenBank/DDBJ databases">
        <title>Deep-cultivation of Planctomycetes and their phenomic and genomic characterization uncovers novel biology.</title>
        <authorList>
            <person name="Wiegand S."/>
            <person name="Jogler M."/>
            <person name="Boedeker C."/>
            <person name="Pinto D."/>
            <person name="Vollmers J."/>
            <person name="Rivas-Marin E."/>
            <person name="Kohn T."/>
            <person name="Peeters S.H."/>
            <person name="Heuer A."/>
            <person name="Rast P."/>
            <person name="Oberbeckmann S."/>
            <person name="Bunk B."/>
            <person name="Jeske O."/>
            <person name="Meyerdierks A."/>
            <person name="Storesund J.E."/>
            <person name="Kallscheuer N."/>
            <person name="Luecker S."/>
            <person name="Lage O.M."/>
            <person name="Pohl T."/>
            <person name="Merkel B.J."/>
            <person name="Hornburger P."/>
            <person name="Mueller R.-W."/>
            <person name="Bruemmer F."/>
            <person name="Labrenz M."/>
            <person name="Spormann A.M."/>
            <person name="Op Den Camp H."/>
            <person name="Overmann J."/>
            <person name="Amann R."/>
            <person name="Jetten M.S.M."/>
            <person name="Mascher T."/>
            <person name="Medema M.H."/>
            <person name="Devos D.P."/>
            <person name="Kaster A.-K."/>
            <person name="Ovreas L."/>
            <person name="Rohde M."/>
            <person name="Galperin M.Y."/>
            <person name="Jogler C."/>
        </authorList>
    </citation>
    <scope>NUCLEOTIDE SEQUENCE [LARGE SCALE GENOMIC DNA]</scope>
    <source>
        <strain evidence="1 2">Enr8</strain>
    </source>
</reference>
<gene>
    <name evidence="1" type="ORF">Enr8_00190</name>
</gene>
<name>A0A5C5VK50_9BACT</name>
<organism evidence="1 2">
    <name type="scientific">Blastopirellula retiformator</name>
    <dbReference type="NCBI Taxonomy" id="2527970"/>
    <lineage>
        <taxon>Bacteria</taxon>
        <taxon>Pseudomonadati</taxon>
        <taxon>Planctomycetota</taxon>
        <taxon>Planctomycetia</taxon>
        <taxon>Pirellulales</taxon>
        <taxon>Pirellulaceae</taxon>
        <taxon>Blastopirellula</taxon>
    </lineage>
</organism>
<evidence type="ECO:0000313" key="2">
    <source>
        <dbReference type="Proteomes" id="UP000318878"/>
    </source>
</evidence>
<dbReference type="AlphaFoldDB" id="A0A5C5VK50"/>
<sequence>MSSFRYFGVCLVVVLTVVLTGTSCRPSLAPPAGQDLPTATTEIDMDKLRDRIDAVLDYTLSQRRLNTKDHAAWQILHGSLAYQIAFPVEHDGKYVSAVEHVLNGGKMEGWTMERGSPLPFVGADGEKRYGLRALLEQGSKTGQGHNDQWLAILSQCNLDPETPIQFEGDVYTVADLIGQVQLDLSRNFDHEYSWTLIALTAYLPTDTSWVDSAGKQWSIPGLVQAEVDHGFGSGACGGTHRLIGLSMALNRHTAQDGEMTPEWVAADGRIQEAIGKARQYQNPNGSLSSNYFQRPGNSPDLAEDIGTTGHTLEFLSLSLPQDELSQPWVARAAQHMCKVFEQTEGAPLECGALYHAAHGLVLYRERVFGPREYKFELTQAEQDASDEEEVAAN</sequence>
<proteinExistence type="predicted"/>
<evidence type="ECO:0000313" key="1">
    <source>
        <dbReference type="EMBL" id="TWT38327.1"/>
    </source>
</evidence>
<dbReference type="RefSeq" id="WP_146428592.1">
    <property type="nucleotide sequence ID" value="NZ_SJPF01000001.1"/>
</dbReference>
<dbReference type="OrthoDB" id="228501at2"/>
<keyword evidence="2" id="KW-1185">Reference proteome</keyword>
<protein>
    <submittedName>
        <fullName evidence="1">Uncharacterized protein</fullName>
    </submittedName>
</protein>